<evidence type="ECO:0000313" key="2">
    <source>
        <dbReference type="EMBL" id="VYU62026.1"/>
    </source>
</evidence>
<reference evidence="2" key="1">
    <citation type="submission" date="2019-11" db="EMBL/GenBank/DDBJ databases">
        <authorList>
            <person name="Feng L."/>
        </authorList>
    </citation>
    <scope>NUCLEOTIDE SEQUENCE</scope>
    <source>
        <strain evidence="2">CTertiumLFYP3</strain>
    </source>
</reference>
<dbReference type="Gene3D" id="3.40.630.30">
    <property type="match status" value="1"/>
</dbReference>
<name>A0A6N3GCN2_9CLOT</name>
<dbReference type="InterPro" id="IPR000182">
    <property type="entry name" value="GNAT_dom"/>
</dbReference>
<dbReference type="InterPro" id="IPR051531">
    <property type="entry name" value="N-acetyltransferase"/>
</dbReference>
<keyword evidence="2" id="KW-0808">Transferase</keyword>
<dbReference type="AlphaFoldDB" id="A0A6N3GCN2"/>
<organism evidence="2">
    <name type="scientific">Clostridium tertium</name>
    <dbReference type="NCBI Taxonomy" id="1559"/>
    <lineage>
        <taxon>Bacteria</taxon>
        <taxon>Bacillati</taxon>
        <taxon>Bacillota</taxon>
        <taxon>Clostridia</taxon>
        <taxon>Eubacteriales</taxon>
        <taxon>Clostridiaceae</taxon>
        <taxon>Clostridium</taxon>
    </lineage>
</organism>
<dbReference type="GO" id="GO:0016747">
    <property type="term" value="F:acyltransferase activity, transferring groups other than amino-acyl groups"/>
    <property type="evidence" value="ECO:0007669"/>
    <property type="project" value="InterPro"/>
</dbReference>
<evidence type="ECO:0000259" key="1">
    <source>
        <dbReference type="PROSITE" id="PS51186"/>
    </source>
</evidence>
<protein>
    <submittedName>
        <fullName evidence="2">Ribosomal-protein-S5-alanine N-acetyltransferase</fullName>
    </submittedName>
</protein>
<dbReference type="SUPFAM" id="SSF55729">
    <property type="entry name" value="Acyl-CoA N-acyltransferases (Nat)"/>
    <property type="match status" value="1"/>
</dbReference>
<dbReference type="PANTHER" id="PTHR43792">
    <property type="entry name" value="GNAT FAMILY, PUTATIVE (AFU_ORTHOLOGUE AFUA_3G00765)-RELATED-RELATED"/>
    <property type="match status" value="1"/>
</dbReference>
<feature type="domain" description="N-acetyltransferase" evidence="1">
    <location>
        <begin position="11"/>
        <end position="172"/>
    </location>
</feature>
<sequence>MRDFFMETERVGFSNWTEDDIELAIQLWGDKDVTKFICATGEFTDEDISKRLETEVNNNKKYNVQYWPIFELLSYDLIGCCGVRPFISEYNTYEIGFHLCKKYWGKGYAFEASKAVINYCLNELKVKKLYAGHHPKNNASKNILLRLGFHYIGDNFYEPTGLYHPSYEIKNPRL</sequence>
<dbReference type="Pfam" id="PF13302">
    <property type="entry name" value="Acetyltransf_3"/>
    <property type="match status" value="1"/>
</dbReference>
<accession>A0A6N3GCN2</accession>
<dbReference type="PANTHER" id="PTHR43792:SF1">
    <property type="entry name" value="N-ACETYLTRANSFERASE DOMAIN-CONTAINING PROTEIN"/>
    <property type="match status" value="1"/>
</dbReference>
<gene>
    <name evidence="2" type="ORF">CTLFYP3_03159</name>
</gene>
<dbReference type="EMBL" id="CACRTO010000047">
    <property type="protein sequence ID" value="VYU62026.1"/>
    <property type="molecule type" value="Genomic_DNA"/>
</dbReference>
<proteinExistence type="predicted"/>
<dbReference type="PROSITE" id="PS51186">
    <property type="entry name" value="GNAT"/>
    <property type="match status" value="1"/>
</dbReference>
<dbReference type="InterPro" id="IPR016181">
    <property type="entry name" value="Acyl_CoA_acyltransferase"/>
</dbReference>